<feature type="region of interest" description="Disordered" evidence="2">
    <location>
        <begin position="37"/>
        <end position="57"/>
    </location>
</feature>
<dbReference type="SUPFAM" id="SSF57756">
    <property type="entry name" value="Retrovirus zinc finger-like domains"/>
    <property type="match status" value="1"/>
</dbReference>
<gene>
    <name evidence="4" type="ORF">CAEBREN_30866</name>
</gene>
<dbReference type="Proteomes" id="UP000008068">
    <property type="component" value="Unassembled WGS sequence"/>
</dbReference>
<dbReference type="Gene3D" id="4.10.60.10">
    <property type="entry name" value="Zinc finger, CCHC-type"/>
    <property type="match status" value="1"/>
</dbReference>
<dbReference type="GO" id="GO:0003676">
    <property type="term" value="F:nucleic acid binding"/>
    <property type="evidence" value="ECO:0007669"/>
    <property type="project" value="InterPro"/>
</dbReference>
<dbReference type="HOGENOM" id="CLU_1344297_0_0_1"/>
<feature type="domain" description="CCHC-type" evidence="3">
    <location>
        <begin position="129"/>
        <end position="144"/>
    </location>
</feature>
<feature type="region of interest" description="Disordered" evidence="2">
    <location>
        <begin position="72"/>
        <end position="95"/>
    </location>
</feature>
<dbReference type="GO" id="GO:0019899">
    <property type="term" value="F:enzyme binding"/>
    <property type="evidence" value="ECO:0007669"/>
    <property type="project" value="UniProtKB-ARBA"/>
</dbReference>
<name>G0MWA4_CAEBE</name>
<dbReference type="GO" id="GO:0008270">
    <property type="term" value="F:zinc ion binding"/>
    <property type="evidence" value="ECO:0007669"/>
    <property type="project" value="UniProtKB-KW"/>
</dbReference>
<dbReference type="InterPro" id="IPR036875">
    <property type="entry name" value="Znf_CCHC_sf"/>
</dbReference>
<evidence type="ECO:0000313" key="4">
    <source>
        <dbReference type="EMBL" id="EGT45930.1"/>
    </source>
</evidence>
<proteinExistence type="predicted"/>
<dbReference type="EMBL" id="GL379816">
    <property type="protein sequence ID" value="EGT45930.1"/>
    <property type="molecule type" value="Genomic_DNA"/>
</dbReference>
<dbReference type="InterPro" id="IPR001878">
    <property type="entry name" value="Znf_CCHC"/>
</dbReference>
<keyword evidence="1" id="KW-0479">Metal-binding</keyword>
<dbReference type="InParanoid" id="G0MWA4"/>
<dbReference type="SMART" id="SM00343">
    <property type="entry name" value="ZnF_C2HC"/>
    <property type="match status" value="1"/>
</dbReference>
<dbReference type="AlphaFoldDB" id="G0MWA4"/>
<reference evidence="5" key="1">
    <citation type="submission" date="2011-07" db="EMBL/GenBank/DDBJ databases">
        <authorList>
            <consortium name="Caenorhabditis brenneri Sequencing and Analysis Consortium"/>
            <person name="Wilson R.K."/>
        </authorList>
    </citation>
    <scope>NUCLEOTIDE SEQUENCE [LARGE SCALE GENOMIC DNA]</scope>
    <source>
        <strain evidence="5">PB2801</strain>
    </source>
</reference>
<sequence length="204" mass="22768">MCRILATRHELQVKERQLSYNQSRNVNDKKKIIRKVVSNNRNSPYQASGNNEPQYQTRVPRRHSFPNATFPVETPILRQQSTQSSQKTGPASDAAVQSWRKARMTGCHGFNCSNTPGAAKAKTTTPRSCFYCNEPGHFAHACPKMSGIHSTAQRSTEQNTRVAISKVYLSVPSKEGSVEGGKTPIKVLKRKIGNADAEMHFAYF</sequence>
<evidence type="ECO:0000256" key="1">
    <source>
        <dbReference type="PROSITE-ProRule" id="PRU00047"/>
    </source>
</evidence>
<protein>
    <recommendedName>
        <fullName evidence="3">CCHC-type domain-containing protein</fullName>
    </recommendedName>
</protein>
<keyword evidence="1" id="KW-0862">Zinc</keyword>
<evidence type="ECO:0000256" key="2">
    <source>
        <dbReference type="SAM" id="MobiDB-lite"/>
    </source>
</evidence>
<keyword evidence="1" id="KW-0863">Zinc-finger</keyword>
<dbReference type="PROSITE" id="PS50158">
    <property type="entry name" value="ZF_CCHC"/>
    <property type="match status" value="1"/>
</dbReference>
<keyword evidence="5" id="KW-1185">Reference proteome</keyword>
<dbReference type="Pfam" id="PF00098">
    <property type="entry name" value="zf-CCHC"/>
    <property type="match status" value="1"/>
</dbReference>
<accession>G0MWA4</accession>
<feature type="compositionally biased region" description="Polar residues" evidence="2">
    <location>
        <begin position="77"/>
        <end position="89"/>
    </location>
</feature>
<organism evidence="5">
    <name type="scientific">Caenorhabditis brenneri</name>
    <name type="common">Nematode worm</name>
    <dbReference type="NCBI Taxonomy" id="135651"/>
    <lineage>
        <taxon>Eukaryota</taxon>
        <taxon>Metazoa</taxon>
        <taxon>Ecdysozoa</taxon>
        <taxon>Nematoda</taxon>
        <taxon>Chromadorea</taxon>
        <taxon>Rhabditida</taxon>
        <taxon>Rhabditina</taxon>
        <taxon>Rhabditomorpha</taxon>
        <taxon>Rhabditoidea</taxon>
        <taxon>Rhabditidae</taxon>
        <taxon>Peloderinae</taxon>
        <taxon>Caenorhabditis</taxon>
    </lineage>
</organism>
<dbReference type="GO" id="GO:0005737">
    <property type="term" value="C:cytoplasm"/>
    <property type="evidence" value="ECO:0007669"/>
    <property type="project" value="UniProtKB-ARBA"/>
</dbReference>
<evidence type="ECO:0000313" key="5">
    <source>
        <dbReference type="Proteomes" id="UP000008068"/>
    </source>
</evidence>
<evidence type="ECO:0000259" key="3">
    <source>
        <dbReference type="PROSITE" id="PS50158"/>
    </source>
</evidence>